<comment type="caution">
    <text evidence="1">The sequence shown here is derived from an EMBL/GenBank/DDBJ whole genome shotgun (WGS) entry which is preliminary data.</text>
</comment>
<evidence type="ECO:0000313" key="2">
    <source>
        <dbReference type="Proteomes" id="UP000239089"/>
    </source>
</evidence>
<protein>
    <submittedName>
        <fullName evidence="1">Uncharacterized protein</fullName>
    </submittedName>
</protein>
<evidence type="ECO:0000313" key="1">
    <source>
        <dbReference type="EMBL" id="PPQ31473.1"/>
    </source>
</evidence>
<keyword evidence="2" id="KW-1185">Reference proteome</keyword>
<gene>
    <name evidence="1" type="ORF">CCR94_09245</name>
</gene>
<dbReference type="Proteomes" id="UP000239089">
    <property type="component" value="Unassembled WGS sequence"/>
</dbReference>
<accession>A0A2S6NA29</accession>
<dbReference type="RefSeq" id="WP_104507584.1">
    <property type="nucleotide sequence ID" value="NZ_JACIGC010000009.1"/>
</dbReference>
<dbReference type="OrthoDB" id="7916805at2"/>
<dbReference type="EMBL" id="NHSJ01000057">
    <property type="protein sequence ID" value="PPQ31473.1"/>
    <property type="molecule type" value="Genomic_DNA"/>
</dbReference>
<sequence>MSRLGGAALLFAEAASARELKGYAGKSIELGDVRGLVSVIDRTRQHGADVTLANGRRAD</sequence>
<name>A0A2S6NA29_9HYPH</name>
<organism evidence="1 2">
    <name type="scientific">Rhodoblastus sphagnicola</name>
    <dbReference type="NCBI Taxonomy" id="333368"/>
    <lineage>
        <taxon>Bacteria</taxon>
        <taxon>Pseudomonadati</taxon>
        <taxon>Pseudomonadota</taxon>
        <taxon>Alphaproteobacteria</taxon>
        <taxon>Hyphomicrobiales</taxon>
        <taxon>Rhodoblastaceae</taxon>
        <taxon>Rhodoblastus</taxon>
    </lineage>
</organism>
<proteinExistence type="predicted"/>
<reference evidence="1 2" key="1">
    <citation type="journal article" date="2018" name="Arch. Microbiol.">
        <title>New insights into the metabolic potential of the phototrophic purple bacterium Rhodopila globiformis DSM 161(T) from its draft genome sequence and evidence for a vanadium-dependent nitrogenase.</title>
        <authorList>
            <person name="Imhoff J.F."/>
            <person name="Rahn T."/>
            <person name="Kunzel S."/>
            <person name="Neulinger S.C."/>
        </authorList>
    </citation>
    <scope>NUCLEOTIDE SEQUENCE [LARGE SCALE GENOMIC DNA]</scope>
    <source>
        <strain evidence="1 2">DSM 16996</strain>
    </source>
</reference>
<dbReference type="AlphaFoldDB" id="A0A2S6NA29"/>